<evidence type="ECO:0000256" key="3">
    <source>
        <dbReference type="ARBA" id="ARBA00022692"/>
    </source>
</evidence>
<dbReference type="Gene3D" id="1.20.1070.10">
    <property type="entry name" value="Rhodopsin 7-helix transmembrane proteins"/>
    <property type="match status" value="2"/>
</dbReference>
<dbReference type="InterPro" id="IPR000276">
    <property type="entry name" value="GPCR_Rhodpsn"/>
</dbReference>
<feature type="transmembrane region" description="Helical" evidence="10">
    <location>
        <begin position="290"/>
        <end position="310"/>
    </location>
</feature>
<dbReference type="CDD" id="cd00637">
    <property type="entry name" value="7tm_classA_rhodopsin-like"/>
    <property type="match status" value="2"/>
</dbReference>
<dbReference type="InterPro" id="IPR017452">
    <property type="entry name" value="GPCR_Rhodpsn_7TM"/>
</dbReference>
<evidence type="ECO:0000256" key="10">
    <source>
        <dbReference type="SAM" id="Phobius"/>
    </source>
</evidence>
<accession>A0AAU9VUD5</accession>
<keyword evidence="7 9" id="KW-0675">Receptor</keyword>
<feature type="transmembrane region" description="Helical" evidence="10">
    <location>
        <begin position="535"/>
        <end position="559"/>
    </location>
</feature>
<sequence>MTNTCRELNSTNEQEKQVVDKEVDAVEMNDTRTSGNQGKPLPLEAKIALAIWLGVAGLVTIVGNGIVLWLISKKRSLRTMSNLLLTSLAAADFLVGLVIDPVWIVIRCLGYNSNKAYIETFGRGIDYLWIHTTVATTFNLCCVSLDRYIAIIHPLRYHDFLTNRRCYLLIANVWFMSLVLPCSRFMVQDITALSTLYISFTVMTILFPMTIIMFCSIRILKAALAHYNSINPTSSCEQNQDIIRRTKKNYKAAKTVSIIVGLFVVSWLPSLITGFVHYFNTKGSHNASYYTVWTFVETTAFTSSAINPWVYCLRNDEFYEAHFDFLKDGDLEKCFVFSSETVQTGSWRSKFSMLLTKEVVTRLMTILKFFTENLPFSLEVDYCKAYDSLIRENFKSKSNNALNDVQCLTFKGGMIAAITNLERSATQRGITYGSTLLWQQHLTYPVLAWTANVWFMSLVLPCSRFMVQDKKGLPTLYLSFTVMTILFPMSIIVFCSLRILKAALVHYNSIKPTSSCAQNQDVIRRSKKNYKAAKTVSIIVGLFVVSWLPSLITGLAHYFSNLVSHDSVYYTVWTSVETVAFTSSAINPWVYCLRNDEFYEALSSTFRFLKRR</sequence>
<feature type="transmembrane region" description="Helical" evidence="10">
    <location>
        <begin position="47"/>
        <end position="71"/>
    </location>
</feature>
<evidence type="ECO:0000256" key="4">
    <source>
        <dbReference type="ARBA" id="ARBA00022989"/>
    </source>
</evidence>
<feature type="domain" description="G-protein coupled receptors family 1 profile" evidence="11">
    <location>
        <begin position="462"/>
        <end position="591"/>
    </location>
</feature>
<dbReference type="GO" id="GO:0005886">
    <property type="term" value="C:plasma membrane"/>
    <property type="evidence" value="ECO:0007669"/>
    <property type="project" value="UniProtKB-SubCell"/>
</dbReference>
<evidence type="ECO:0000256" key="7">
    <source>
        <dbReference type="ARBA" id="ARBA00023170"/>
    </source>
</evidence>
<dbReference type="PROSITE" id="PS50262">
    <property type="entry name" value="G_PROTEIN_RECEP_F1_2"/>
    <property type="match status" value="2"/>
</dbReference>
<feature type="domain" description="G-protein coupled receptors family 1 profile" evidence="11">
    <location>
        <begin position="63"/>
        <end position="311"/>
    </location>
</feature>
<dbReference type="EMBL" id="CALNXJ010000004">
    <property type="protein sequence ID" value="CAH3038117.1"/>
    <property type="molecule type" value="Genomic_DNA"/>
</dbReference>
<evidence type="ECO:0000313" key="13">
    <source>
        <dbReference type="Proteomes" id="UP001159428"/>
    </source>
</evidence>
<comment type="subcellular location">
    <subcellularLocation>
        <location evidence="1">Cell membrane</location>
        <topology evidence="1">Multi-pass membrane protein</topology>
    </subcellularLocation>
</comment>
<comment type="caution">
    <text evidence="12">The sequence shown here is derived from an EMBL/GenBank/DDBJ whole genome shotgun (WGS) entry which is preliminary data.</text>
</comment>
<evidence type="ECO:0000256" key="8">
    <source>
        <dbReference type="ARBA" id="ARBA00023224"/>
    </source>
</evidence>
<evidence type="ECO:0000256" key="2">
    <source>
        <dbReference type="ARBA" id="ARBA00022475"/>
    </source>
</evidence>
<keyword evidence="6 10" id="KW-0472">Membrane</keyword>
<protein>
    <recommendedName>
        <fullName evidence="11">G-protein coupled receptors family 1 profile domain-containing protein</fullName>
    </recommendedName>
</protein>
<dbReference type="AlphaFoldDB" id="A0AAU9VUD5"/>
<feature type="transmembrane region" description="Helical" evidence="10">
    <location>
        <begin position="478"/>
        <end position="500"/>
    </location>
</feature>
<keyword evidence="3 9" id="KW-0812">Transmembrane</keyword>
<dbReference type="SUPFAM" id="SSF81321">
    <property type="entry name" value="Family A G protein-coupled receptor-like"/>
    <property type="match status" value="2"/>
</dbReference>
<dbReference type="InterPro" id="IPR050569">
    <property type="entry name" value="TAAR"/>
</dbReference>
<proteinExistence type="inferred from homology"/>
<feature type="transmembrane region" description="Helical" evidence="10">
    <location>
        <begin position="446"/>
        <end position="466"/>
    </location>
</feature>
<feature type="transmembrane region" description="Helical" evidence="10">
    <location>
        <begin position="255"/>
        <end position="278"/>
    </location>
</feature>
<dbReference type="GO" id="GO:0004930">
    <property type="term" value="F:G protein-coupled receptor activity"/>
    <property type="evidence" value="ECO:0007669"/>
    <property type="project" value="UniProtKB-KW"/>
</dbReference>
<dbReference type="Proteomes" id="UP001159428">
    <property type="component" value="Unassembled WGS sequence"/>
</dbReference>
<dbReference type="PROSITE" id="PS00237">
    <property type="entry name" value="G_PROTEIN_RECEP_F1_1"/>
    <property type="match status" value="1"/>
</dbReference>
<dbReference type="Pfam" id="PF00001">
    <property type="entry name" value="7tm_1"/>
    <property type="match status" value="2"/>
</dbReference>
<feature type="transmembrane region" description="Helical" evidence="10">
    <location>
        <begin position="83"/>
        <end position="106"/>
    </location>
</feature>
<evidence type="ECO:0000256" key="5">
    <source>
        <dbReference type="ARBA" id="ARBA00023040"/>
    </source>
</evidence>
<keyword evidence="13" id="KW-1185">Reference proteome</keyword>
<feature type="transmembrane region" description="Helical" evidence="10">
    <location>
        <begin position="166"/>
        <end position="186"/>
    </location>
</feature>
<organism evidence="12 13">
    <name type="scientific">Pocillopora meandrina</name>
    <dbReference type="NCBI Taxonomy" id="46732"/>
    <lineage>
        <taxon>Eukaryota</taxon>
        <taxon>Metazoa</taxon>
        <taxon>Cnidaria</taxon>
        <taxon>Anthozoa</taxon>
        <taxon>Hexacorallia</taxon>
        <taxon>Scleractinia</taxon>
        <taxon>Astrocoeniina</taxon>
        <taxon>Pocilloporidae</taxon>
        <taxon>Pocillopora</taxon>
    </lineage>
</organism>
<gene>
    <name evidence="12" type="ORF">PMEA_00021534</name>
</gene>
<evidence type="ECO:0000259" key="11">
    <source>
        <dbReference type="PROSITE" id="PS50262"/>
    </source>
</evidence>
<evidence type="ECO:0000313" key="12">
    <source>
        <dbReference type="EMBL" id="CAH3038117.1"/>
    </source>
</evidence>
<dbReference type="PANTHER" id="PTHR24249:SF372">
    <property type="entry name" value="G-PROTEIN COUPLED RECEPTORS FAMILY 1 PROFILE DOMAIN-CONTAINING PROTEIN"/>
    <property type="match status" value="1"/>
</dbReference>
<keyword evidence="2" id="KW-1003">Cell membrane</keyword>
<keyword evidence="5 9" id="KW-0297">G-protein coupled receptor</keyword>
<evidence type="ECO:0000256" key="9">
    <source>
        <dbReference type="RuleBase" id="RU000688"/>
    </source>
</evidence>
<dbReference type="SMART" id="SM01381">
    <property type="entry name" value="7TM_GPCR_Srsx"/>
    <property type="match status" value="1"/>
</dbReference>
<evidence type="ECO:0000256" key="1">
    <source>
        <dbReference type="ARBA" id="ARBA00004651"/>
    </source>
</evidence>
<evidence type="ECO:0000256" key="6">
    <source>
        <dbReference type="ARBA" id="ARBA00023136"/>
    </source>
</evidence>
<keyword evidence="8 9" id="KW-0807">Transducer</keyword>
<feature type="transmembrane region" description="Helical" evidence="10">
    <location>
        <begin position="126"/>
        <end position="145"/>
    </location>
</feature>
<feature type="transmembrane region" description="Helical" evidence="10">
    <location>
        <begin position="198"/>
        <end position="220"/>
    </location>
</feature>
<dbReference type="PRINTS" id="PR00237">
    <property type="entry name" value="GPCRRHODOPSN"/>
</dbReference>
<name>A0AAU9VUD5_9CNID</name>
<dbReference type="PANTHER" id="PTHR24249">
    <property type="entry name" value="HISTAMINE RECEPTOR-RELATED G-PROTEIN COUPLED RECEPTOR"/>
    <property type="match status" value="1"/>
</dbReference>
<reference evidence="12 13" key="1">
    <citation type="submission" date="2022-05" db="EMBL/GenBank/DDBJ databases">
        <authorList>
            <consortium name="Genoscope - CEA"/>
            <person name="William W."/>
        </authorList>
    </citation>
    <scope>NUCLEOTIDE SEQUENCE [LARGE SCALE GENOMIC DNA]</scope>
</reference>
<comment type="similarity">
    <text evidence="9">Belongs to the G-protein coupled receptor 1 family.</text>
</comment>
<keyword evidence="4 10" id="KW-1133">Transmembrane helix</keyword>